<comment type="function">
    <text evidence="7">The glycine cleavage system catalyzes the degradation of glycine.</text>
</comment>
<dbReference type="Gene3D" id="2.40.30.110">
    <property type="entry name" value="Aminomethyltransferase beta-barrel domains"/>
    <property type="match status" value="1"/>
</dbReference>
<gene>
    <name evidence="7" type="primary">gcvT</name>
    <name evidence="10" type="ORF">SAMN05421777_10730</name>
</gene>
<dbReference type="SUPFAM" id="SSF101790">
    <property type="entry name" value="Aminomethyltransferase beta-barrel domain"/>
    <property type="match status" value="1"/>
</dbReference>
<dbReference type="PANTHER" id="PTHR43757">
    <property type="entry name" value="AMINOMETHYLTRANSFERASE"/>
    <property type="match status" value="1"/>
</dbReference>
<evidence type="ECO:0000256" key="1">
    <source>
        <dbReference type="ARBA" id="ARBA00008609"/>
    </source>
</evidence>
<evidence type="ECO:0000259" key="9">
    <source>
        <dbReference type="Pfam" id="PF08669"/>
    </source>
</evidence>
<feature type="domain" description="Aminomethyltransferase C-terminal" evidence="9">
    <location>
        <begin position="303"/>
        <end position="378"/>
    </location>
</feature>
<dbReference type="InterPro" id="IPR013977">
    <property type="entry name" value="GcvT_C"/>
</dbReference>
<dbReference type="SUPFAM" id="SSF103025">
    <property type="entry name" value="Folate-binding domain"/>
    <property type="match status" value="1"/>
</dbReference>
<evidence type="ECO:0000256" key="2">
    <source>
        <dbReference type="ARBA" id="ARBA00012616"/>
    </source>
</evidence>
<evidence type="ECO:0000256" key="5">
    <source>
        <dbReference type="ARBA" id="ARBA00031395"/>
    </source>
</evidence>
<dbReference type="InterPro" id="IPR028896">
    <property type="entry name" value="GcvT/YgfZ/DmdA"/>
</dbReference>
<dbReference type="HAMAP" id="MF_00259">
    <property type="entry name" value="GcvT"/>
    <property type="match status" value="1"/>
</dbReference>
<evidence type="ECO:0000256" key="4">
    <source>
        <dbReference type="ARBA" id="ARBA00022679"/>
    </source>
</evidence>
<sequence>MQYTVYIAIGIITHTKVIEKGRTMIAKTPLNATHQACGAKMVDFHGWEMPLHYGSQLNEHHYVRNDAGMFDVSHMTIVDILGAGGRQFLRKLLTNDVDQLAHNGKALYSCMCNEHGGIIDDLIVYQRASDNYRVVLNSATRQNDLAWIRQKSEGFAVGLQERRELAMIAVQGPNAIEKTQQILNPAQIDAVSTLTNFECVDVEQWFFARTGYTGEDGFEIIAPQESIVQLWNNLMQVGVHPCGLASRDTLRLEAGMLLYGQDMDTTTSPLESGLGWTIKWEPADRDFIGMGALYSQKQIGIKRKMVGLTLLDKGIMRHGQKVIIPGCTDGIITSGTYSPTLEKSIALARVPVETGKEVMVDIRGKLLPAKVGKPRFVKAGKAI</sequence>
<dbReference type="NCBIfam" id="TIGR00528">
    <property type="entry name" value="gcvT"/>
    <property type="match status" value="1"/>
</dbReference>
<organism evidence="10 11">
    <name type="scientific">Fluoribacter gormanii</name>
    <dbReference type="NCBI Taxonomy" id="464"/>
    <lineage>
        <taxon>Bacteria</taxon>
        <taxon>Pseudomonadati</taxon>
        <taxon>Pseudomonadota</taxon>
        <taxon>Gammaproteobacteria</taxon>
        <taxon>Legionellales</taxon>
        <taxon>Legionellaceae</taxon>
        <taxon>Fluoribacter</taxon>
    </lineage>
</organism>
<dbReference type="InterPro" id="IPR029043">
    <property type="entry name" value="GcvT/YgfZ_C"/>
</dbReference>
<dbReference type="InterPro" id="IPR006223">
    <property type="entry name" value="GcvT"/>
</dbReference>
<dbReference type="EMBL" id="FTNL01000007">
    <property type="protein sequence ID" value="SIR14198.1"/>
    <property type="molecule type" value="Genomic_DNA"/>
</dbReference>
<dbReference type="NCBIfam" id="NF001567">
    <property type="entry name" value="PRK00389.1"/>
    <property type="match status" value="1"/>
</dbReference>
<keyword evidence="4 7" id="KW-0808">Transferase</keyword>
<reference evidence="10 11" key="1">
    <citation type="submission" date="2017-01" db="EMBL/GenBank/DDBJ databases">
        <authorList>
            <person name="Varghese N."/>
            <person name="Submissions S."/>
        </authorList>
    </citation>
    <scope>NUCLEOTIDE SEQUENCE [LARGE SCALE GENOMIC DNA]</scope>
    <source>
        <strain evidence="10 11">ATCC 33342</strain>
    </source>
</reference>
<evidence type="ECO:0000256" key="6">
    <source>
        <dbReference type="ARBA" id="ARBA00047665"/>
    </source>
</evidence>
<dbReference type="PIRSF" id="PIRSF006487">
    <property type="entry name" value="GcvT"/>
    <property type="match status" value="1"/>
</dbReference>
<dbReference type="Pfam" id="PF01571">
    <property type="entry name" value="GCV_T"/>
    <property type="match status" value="1"/>
</dbReference>
<comment type="subunit">
    <text evidence="7">The glycine cleavage system is composed of four proteins: P, T, L and H.</text>
</comment>
<dbReference type="InterPro" id="IPR006222">
    <property type="entry name" value="GCVT_N"/>
</dbReference>
<evidence type="ECO:0000256" key="3">
    <source>
        <dbReference type="ARBA" id="ARBA00022576"/>
    </source>
</evidence>
<protein>
    <recommendedName>
        <fullName evidence="2 7">Aminomethyltransferase</fullName>
        <ecNumber evidence="2 7">2.1.2.10</ecNumber>
    </recommendedName>
    <alternativeName>
        <fullName evidence="5 7">Glycine cleavage system T protein</fullName>
    </alternativeName>
</protein>
<dbReference type="EC" id="2.1.2.10" evidence="2 7"/>
<evidence type="ECO:0000313" key="10">
    <source>
        <dbReference type="EMBL" id="SIR14198.1"/>
    </source>
</evidence>
<evidence type="ECO:0000256" key="7">
    <source>
        <dbReference type="HAMAP-Rule" id="MF_00259"/>
    </source>
</evidence>
<dbReference type="Gene3D" id="4.10.1250.10">
    <property type="entry name" value="Aminomethyltransferase fragment"/>
    <property type="match status" value="1"/>
</dbReference>
<dbReference type="Gene3D" id="3.30.1360.120">
    <property type="entry name" value="Probable tRNA modification gtpase trme, domain 1"/>
    <property type="match status" value="1"/>
</dbReference>
<feature type="domain" description="GCVT N-terminal" evidence="8">
    <location>
        <begin position="32"/>
        <end position="281"/>
    </location>
</feature>
<dbReference type="Pfam" id="PF08669">
    <property type="entry name" value="GCV_T_C"/>
    <property type="match status" value="1"/>
</dbReference>
<dbReference type="InterPro" id="IPR022903">
    <property type="entry name" value="GcvT_bac"/>
</dbReference>
<comment type="similarity">
    <text evidence="1 7">Belongs to the GcvT family.</text>
</comment>
<accession>A0ABY1K220</accession>
<dbReference type="InterPro" id="IPR027266">
    <property type="entry name" value="TrmE/GcvT-like"/>
</dbReference>
<evidence type="ECO:0000259" key="8">
    <source>
        <dbReference type="Pfam" id="PF01571"/>
    </source>
</evidence>
<name>A0ABY1K220_9GAMM</name>
<dbReference type="Proteomes" id="UP000186808">
    <property type="component" value="Unassembled WGS sequence"/>
</dbReference>
<dbReference type="Gene3D" id="3.30.70.1400">
    <property type="entry name" value="Aminomethyltransferase beta-barrel domains"/>
    <property type="match status" value="1"/>
</dbReference>
<proteinExistence type="inferred from homology"/>
<dbReference type="PANTHER" id="PTHR43757:SF2">
    <property type="entry name" value="AMINOMETHYLTRANSFERASE, MITOCHONDRIAL"/>
    <property type="match status" value="1"/>
</dbReference>
<comment type="catalytic activity">
    <reaction evidence="6 7">
        <text>N(6)-[(R)-S(8)-aminomethyldihydrolipoyl]-L-lysyl-[protein] + (6S)-5,6,7,8-tetrahydrofolate = N(6)-[(R)-dihydrolipoyl]-L-lysyl-[protein] + (6R)-5,10-methylene-5,6,7,8-tetrahydrofolate + NH4(+)</text>
        <dbReference type="Rhea" id="RHEA:16945"/>
        <dbReference type="Rhea" id="RHEA-COMP:10475"/>
        <dbReference type="Rhea" id="RHEA-COMP:10492"/>
        <dbReference type="ChEBI" id="CHEBI:15636"/>
        <dbReference type="ChEBI" id="CHEBI:28938"/>
        <dbReference type="ChEBI" id="CHEBI:57453"/>
        <dbReference type="ChEBI" id="CHEBI:83100"/>
        <dbReference type="ChEBI" id="CHEBI:83143"/>
        <dbReference type="EC" id="2.1.2.10"/>
    </reaction>
</comment>
<keyword evidence="11" id="KW-1185">Reference proteome</keyword>
<comment type="caution">
    <text evidence="10">The sequence shown here is derived from an EMBL/GenBank/DDBJ whole genome shotgun (WGS) entry which is preliminary data.</text>
</comment>
<evidence type="ECO:0000313" key="11">
    <source>
        <dbReference type="Proteomes" id="UP000186808"/>
    </source>
</evidence>
<keyword evidence="3 7" id="KW-0032">Aminotransferase</keyword>